<keyword evidence="5 6" id="KW-0949">S-adenosyl-L-methionine</keyword>
<name>A0A927R7D2_9ACTN</name>
<keyword evidence="8" id="KW-1185">Reference proteome</keyword>
<dbReference type="AlphaFoldDB" id="A0A927R7D2"/>
<dbReference type="Gene3D" id="3.40.50.150">
    <property type="entry name" value="Vaccinia Virus protein VP39"/>
    <property type="match status" value="1"/>
</dbReference>
<dbReference type="PANTHER" id="PTHR43619">
    <property type="entry name" value="S-ADENOSYL-L-METHIONINE-DEPENDENT METHYLTRANSFERASE YKTD-RELATED"/>
    <property type="match status" value="1"/>
</dbReference>
<evidence type="ECO:0000256" key="3">
    <source>
        <dbReference type="ARBA" id="ARBA00022603"/>
    </source>
</evidence>
<gene>
    <name evidence="7" type="ORF">HEB94_000962</name>
</gene>
<evidence type="ECO:0000256" key="2">
    <source>
        <dbReference type="ARBA" id="ARBA00008138"/>
    </source>
</evidence>
<comment type="function">
    <text evidence="1 6">Exhibits S-adenosyl-L-methionine-dependent methyltransferase activity.</text>
</comment>
<dbReference type="PANTHER" id="PTHR43619:SF2">
    <property type="entry name" value="S-ADENOSYL-L-METHIONINE-DEPENDENT METHYLTRANSFERASES SUPERFAMILY PROTEIN"/>
    <property type="match status" value="1"/>
</dbReference>
<evidence type="ECO:0000256" key="1">
    <source>
        <dbReference type="ARBA" id="ARBA00003907"/>
    </source>
</evidence>
<dbReference type="EMBL" id="JADBEM010000001">
    <property type="protein sequence ID" value="MBE1604114.1"/>
    <property type="molecule type" value="Genomic_DNA"/>
</dbReference>
<evidence type="ECO:0000313" key="8">
    <source>
        <dbReference type="Proteomes" id="UP000638648"/>
    </source>
</evidence>
<keyword evidence="4" id="KW-0808">Transferase</keyword>
<dbReference type="InterPro" id="IPR007213">
    <property type="entry name" value="Ppm1/Ppm2/Tcmp"/>
</dbReference>
<evidence type="ECO:0000313" key="7">
    <source>
        <dbReference type="EMBL" id="MBE1604114.1"/>
    </source>
</evidence>
<dbReference type="GO" id="GO:0008168">
    <property type="term" value="F:methyltransferase activity"/>
    <property type="evidence" value="ECO:0007669"/>
    <property type="project" value="UniProtKB-UniRule"/>
</dbReference>
<dbReference type="SUPFAM" id="SSF53335">
    <property type="entry name" value="S-adenosyl-L-methionine-dependent methyltransferases"/>
    <property type="match status" value="1"/>
</dbReference>
<evidence type="ECO:0000256" key="6">
    <source>
        <dbReference type="RuleBase" id="RU362030"/>
    </source>
</evidence>
<comment type="caution">
    <text evidence="7">The sequence shown here is derived from an EMBL/GenBank/DDBJ whole genome shotgun (WGS) entry which is preliminary data.</text>
</comment>
<dbReference type="InterPro" id="IPR029063">
    <property type="entry name" value="SAM-dependent_MTases_sf"/>
</dbReference>
<evidence type="ECO:0000256" key="4">
    <source>
        <dbReference type="ARBA" id="ARBA00022679"/>
    </source>
</evidence>
<protein>
    <recommendedName>
        <fullName evidence="6">S-adenosyl-L-methionine-dependent methyltransferase</fullName>
        <ecNumber evidence="6">2.1.1.-</ecNumber>
    </recommendedName>
</protein>
<dbReference type="EC" id="2.1.1.-" evidence="6"/>
<evidence type="ECO:0000256" key="5">
    <source>
        <dbReference type="ARBA" id="ARBA00022691"/>
    </source>
</evidence>
<keyword evidence="3 6" id="KW-0489">Methyltransferase</keyword>
<comment type="similarity">
    <text evidence="2 6">Belongs to the UPF0677 family.</text>
</comment>
<reference evidence="7" key="1">
    <citation type="submission" date="2020-10" db="EMBL/GenBank/DDBJ databases">
        <title>Sequencing the genomes of 1000 actinobacteria strains.</title>
        <authorList>
            <person name="Klenk H.-P."/>
        </authorList>
    </citation>
    <scope>NUCLEOTIDE SEQUENCE</scope>
    <source>
        <strain evidence="7">DSM 45354</strain>
    </source>
</reference>
<accession>A0A927R7D2</accession>
<dbReference type="GO" id="GO:0032259">
    <property type="term" value="P:methylation"/>
    <property type="evidence" value="ECO:0007669"/>
    <property type="project" value="UniProtKB-KW"/>
</dbReference>
<dbReference type="InterPro" id="IPR011610">
    <property type="entry name" value="SAM_mthyl_Trfase_ML2640-like"/>
</dbReference>
<dbReference type="RefSeq" id="WP_192748742.1">
    <property type="nucleotide sequence ID" value="NZ_BAABJL010000072.1"/>
</dbReference>
<dbReference type="Pfam" id="PF04072">
    <property type="entry name" value="LCM"/>
    <property type="match status" value="1"/>
</dbReference>
<dbReference type="Proteomes" id="UP000638648">
    <property type="component" value="Unassembled WGS sequence"/>
</dbReference>
<organism evidence="7 8">
    <name type="scientific">Actinopolymorpha pittospori</name>
    <dbReference type="NCBI Taxonomy" id="648752"/>
    <lineage>
        <taxon>Bacteria</taxon>
        <taxon>Bacillati</taxon>
        <taxon>Actinomycetota</taxon>
        <taxon>Actinomycetes</taxon>
        <taxon>Propionibacteriales</taxon>
        <taxon>Actinopolymorphaceae</taxon>
        <taxon>Actinopolymorpha</taxon>
    </lineage>
</organism>
<sequence length="290" mass="32616">MKKQVAQTAVGPVALVAAEQYRPDHERLVRDVLAYQFLPTATRWVVASTRWRPMAELMVKATEARGRGLTASLLCRKRYVDDKLQEAFATGTEAVVILGAGLDTLAYRHAELSHLRVFEVDLPENIESKRARLTAVFGRVPDQVRLVPVDFDTQNLAEVLAAHGYEPTRKTFFSWEGVTQYLTDEGVRATFGALAKAASGSRLVFTYVRKDFLEGRCFYGAERAYQDFKIKRKLWRFGLTPEEVGSVLAEYGWTELEQMGAAEFDACYVKPTGRALSVSEIERSVHAEKL</sequence>
<proteinExistence type="inferred from homology"/>
<dbReference type="NCBIfam" id="TIGR00027">
    <property type="entry name" value="mthyl_TIGR00027"/>
    <property type="match status" value="1"/>
</dbReference>